<evidence type="ECO:0000313" key="2">
    <source>
        <dbReference type="EMBL" id="TNN63150.1"/>
    </source>
</evidence>
<accession>A0A4Z2HCA4</accession>
<proteinExistence type="predicted"/>
<reference evidence="2 3" key="1">
    <citation type="submission" date="2019-03" db="EMBL/GenBank/DDBJ databases">
        <title>First draft genome of Liparis tanakae, snailfish: a comprehensive survey of snailfish specific genes.</title>
        <authorList>
            <person name="Kim W."/>
            <person name="Song I."/>
            <person name="Jeong J.-H."/>
            <person name="Kim D."/>
            <person name="Kim S."/>
            <person name="Ryu S."/>
            <person name="Song J.Y."/>
            <person name="Lee S.K."/>
        </authorList>
    </citation>
    <scope>NUCLEOTIDE SEQUENCE [LARGE SCALE GENOMIC DNA]</scope>
    <source>
        <tissue evidence="2">Muscle</tissue>
    </source>
</reference>
<feature type="region of interest" description="Disordered" evidence="1">
    <location>
        <begin position="75"/>
        <end position="103"/>
    </location>
</feature>
<dbReference type="EMBL" id="SRLO01000279">
    <property type="protein sequence ID" value="TNN63150.1"/>
    <property type="molecule type" value="Genomic_DNA"/>
</dbReference>
<gene>
    <name evidence="2" type="ORF">EYF80_026614</name>
</gene>
<evidence type="ECO:0000256" key="1">
    <source>
        <dbReference type="SAM" id="MobiDB-lite"/>
    </source>
</evidence>
<name>A0A4Z2HCA4_9TELE</name>
<comment type="caution">
    <text evidence="2">The sequence shown here is derived from an EMBL/GenBank/DDBJ whole genome shotgun (WGS) entry which is preliminary data.</text>
</comment>
<keyword evidence="3" id="KW-1185">Reference proteome</keyword>
<feature type="compositionally biased region" description="Basic and acidic residues" evidence="1">
    <location>
        <begin position="76"/>
        <end position="91"/>
    </location>
</feature>
<evidence type="ECO:0000313" key="3">
    <source>
        <dbReference type="Proteomes" id="UP000314294"/>
    </source>
</evidence>
<dbReference type="AlphaFoldDB" id="A0A4Z2HCA4"/>
<dbReference type="Proteomes" id="UP000314294">
    <property type="component" value="Unassembled WGS sequence"/>
</dbReference>
<sequence>MAVDEHCGDNCPPYNDLALIDIPTLLFITASSSSGIAKREPAASQENITRQVGREVIFGVVRLDEWTGKLGSPLVREGERRREDGKKRKESSGSPRTRVMGDEECTVIRFGKSQWGGGEEDQ</sequence>
<organism evidence="2 3">
    <name type="scientific">Liparis tanakae</name>
    <name type="common">Tanaka's snailfish</name>
    <dbReference type="NCBI Taxonomy" id="230148"/>
    <lineage>
        <taxon>Eukaryota</taxon>
        <taxon>Metazoa</taxon>
        <taxon>Chordata</taxon>
        <taxon>Craniata</taxon>
        <taxon>Vertebrata</taxon>
        <taxon>Euteleostomi</taxon>
        <taxon>Actinopterygii</taxon>
        <taxon>Neopterygii</taxon>
        <taxon>Teleostei</taxon>
        <taxon>Neoteleostei</taxon>
        <taxon>Acanthomorphata</taxon>
        <taxon>Eupercaria</taxon>
        <taxon>Perciformes</taxon>
        <taxon>Cottioidei</taxon>
        <taxon>Cottales</taxon>
        <taxon>Liparidae</taxon>
        <taxon>Liparis</taxon>
    </lineage>
</organism>
<protein>
    <submittedName>
        <fullName evidence="2">Uncharacterized protein</fullName>
    </submittedName>
</protein>